<dbReference type="Pfam" id="PF00583">
    <property type="entry name" value="Acetyltransf_1"/>
    <property type="match status" value="1"/>
</dbReference>
<dbReference type="CDD" id="cd04301">
    <property type="entry name" value="NAT_SF"/>
    <property type="match status" value="1"/>
</dbReference>
<dbReference type="GO" id="GO:0016747">
    <property type="term" value="F:acyltransferase activity, transferring groups other than amino-acyl groups"/>
    <property type="evidence" value="ECO:0007669"/>
    <property type="project" value="InterPro"/>
</dbReference>
<dbReference type="SUPFAM" id="SSF55729">
    <property type="entry name" value="Acyl-CoA N-acyltransferases (Nat)"/>
    <property type="match status" value="2"/>
</dbReference>
<dbReference type="Gene3D" id="3.40.630.30">
    <property type="match status" value="1"/>
</dbReference>
<dbReference type="RefSeq" id="WP_179729560.1">
    <property type="nucleotide sequence ID" value="NZ_BAABEF010000001.1"/>
</dbReference>
<comment type="caution">
    <text evidence="2">The sequence shown here is derived from an EMBL/GenBank/DDBJ whole genome shotgun (WGS) entry which is preliminary data.</text>
</comment>
<gene>
    <name evidence="2" type="ORF">BJ958_005080</name>
</gene>
<name>A0A852S0A8_9ACTN</name>
<dbReference type="Proteomes" id="UP000582231">
    <property type="component" value="Unassembled WGS sequence"/>
</dbReference>
<reference evidence="2 3" key="1">
    <citation type="submission" date="2020-07" db="EMBL/GenBank/DDBJ databases">
        <title>Sequencing the genomes of 1000 actinobacteria strains.</title>
        <authorList>
            <person name="Klenk H.-P."/>
        </authorList>
    </citation>
    <scope>NUCLEOTIDE SEQUENCE [LARGE SCALE GENOMIC DNA]</scope>
    <source>
        <strain evidence="2 3">DSM 19082</strain>
    </source>
</reference>
<evidence type="ECO:0000313" key="2">
    <source>
        <dbReference type="EMBL" id="NYD33534.1"/>
    </source>
</evidence>
<evidence type="ECO:0000313" key="3">
    <source>
        <dbReference type="Proteomes" id="UP000582231"/>
    </source>
</evidence>
<feature type="domain" description="N-acetyltransferase" evidence="1">
    <location>
        <begin position="4"/>
        <end position="162"/>
    </location>
</feature>
<dbReference type="AlphaFoldDB" id="A0A852S0A8"/>
<protein>
    <submittedName>
        <fullName evidence="2">GNAT superfamily N-acetyltransferase</fullName>
    </submittedName>
</protein>
<dbReference type="EMBL" id="JACCBF010000001">
    <property type="protein sequence ID" value="NYD33534.1"/>
    <property type="molecule type" value="Genomic_DNA"/>
</dbReference>
<dbReference type="PROSITE" id="PS51186">
    <property type="entry name" value="GNAT"/>
    <property type="match status" value="1"/>
</dbReference>
<dbReference type="InterPro" id="IPR016181">
    <property type="entry name" value="Acyl_CoA_acyltransferase"/>
</dbReference>
<keyword evidence="2" id="KW-0808">Transferase</keyword>
<dbReference type="InterPro" id="IPR000182">
    <property type="entry name" value="GNAT_dom"/>
</dbReference>
<organism evidence="2 3">
    <name type="scientific">Nocardioides kongjuensis</name>
    <dbReference type="NCBI Taxonomy" id="349522"/>
    <lineage>
        <taxon>Bacteria</taxon>
        <taxon>Bacillati</taxon>
        <taxon>Actinomycetota</taxon>
        <taxon>Actinomycetes</taxon>
        <taxon>Propionibacteriales</taxon>
        <taxon>Nocardioidaceae</taxon>
        <taxon>Nocardioides</taxon>
    </lineage>
</organism>
<keyword evidence="3" id="KW-1185">Reference proteome</keyword>
<accession>A0A852S0A8</accession>
<proteinExistence type="predicted"/>
<evidence type="ECO:0000259" key="1">
    <source>
        <dbReference type="PROSITE" id="PS51186"/>
    </source>
</evidence>
<sequence length="345" mass="37435">MSDLQITQIGPDDEPGLAAWSAVVAASERHELGVHATTATAQEQAVLVRDAGRQRRVVLLAGRVGGETVAAGWLSLRLLDNLDGAEIDVHVRPDVRRRGHGSRMLRRVESVAAAAGRSRFDTRAQWLEGGPADGAGMPGMEFARVHGYRFGIGEVQRELPLPVAADHLARLAAAAAPHHAAYRIRTWSGPVPEDLVAGWLAVSTTLMTEAPAGTVEREDLTADVAAHREAEAAQARQRRTPWHAVALDPSGEVVAQSMLMVPEHDPVFVHQWGTLVRRDHRGHRLGLALKVANLRALQHDLDTEGRRVVTWNAEDNGPMIDINERLGFVATARSADLQKIVAPPR</sequence>